<evidence type="ECO:0000313" key="2">
    <source>
        <dbReference type="EMBL" id="CDI83350.1"/>
    </source>
</evidence>
<dbReference type="EMBL" id="HG673400">
    <property type="protein sequence ID" value="CDI83350.1"/>
    <property type="molecule type" value="Genomic_DNA"/>
</dbReference>
<sequence length="1021" mass="111656">MEPHTETLLIDDKLGCAGESANARPTRLSAADEPRRKSITPDFVAVELDKYSGEDTETEKKLESEGTFPASSGCNDNILAEMESSGGPLKAVHDLEEALWLVQEELAEEQRLRAEERKHYAVFQEEYLRLQRESAVNSKRITAAEVRRFSAPLQCLLPYSIKCGKAFQVPSWFSRVSLNANLKSEAFTGRKLVFFAQLHCLTALVEDVMPRFKIKLRRLIEQGNTLVALLARRWPEARLRKQIEALGIEDQPLARWALFHALKPKEISFSRSAAQRGSDACGSCPPSSRDLRLSENVLESTVSKPPVKAGEAASALRCVEETPETIKRIQRASGQADSADDKWGRERTSKLRIGAVYDTTYCTPLQMRHQTEPLSFRMGFPNSSVLAKRGDSKGRGEGASTPKEGNKLASRPASVATRSRLQAAADRKMKPVDSTVKPTPTGARHPLPPLPVGKIVLQGPAGSACRDSYRRHQSQAAFTRNSARGETSSCKKESSTATPPAASRRYSSRQTMQCKEDHGQKACEAQDHLSKPASFSSPSRRSIAQRKISLDNGGAPVHRHTSGNLRATQPPSLIGSLPNSRLPSRMTCGTVLPTCKDIIKRQSVESSANETKEHKRETRLFQDLTPRTSTGAHVASPDHSFGIPNDLQSQNTSTSLPVQHQKPTAQEEYLGLISDSCAATVPPHAAAGRNASVKGVLVSPNLPQRTENTAPADLYPSRSSGTHIVHITTQGSSGGRPKDTEAEVVPEDHTIKFGQKSALPSRDVTSRGLKITPHFQETSQEDRRAVANLRPQIDVNKGSPGLATAAAQAEPYGQVYQPQLPSSAAPRILGSSLDMVSQHKGDAVRDSRNAQNFVPYCVARGTLPGHPQQFQLSASQQPGRQWAPGIGCEIPRRSSLPESYSKGLQSYGGNVFVQHQPVILGHADLGGLQWPTRILGQPPVLPPRNPGLYGHTQQTSFQQHPLSVPQQYFASQSHQLQRAVPNQQQGAGVNMHYIMRGIGSEFIARQRQHTGIPIPGGWRNR</sequence>
<evidence type="ECO:0000313" key="3">
    <source>
        <dbReference type="Proteomes" id="UP000018050"/>
    </source>
</evidence>
<feature type="compositionally biased region" description="Basic and acidic residues" evidence="1">
    <location>
        <begin position="514"/>
        <end position="530"/>
    </location>
</feature>
<dbReference type="GeneID" id="25271696"/>
<proteinExistence type="predicted"/>
<feature type="compositionally biased region" description="Polar residues" evidence="1">
    <location>
        <begin position="533"/>
        <end position="542"/>
    </location>
</feature>
<dbReference type="OrthoDB" id="346138at2759"/>
<gene>
    <name evidence="2" type="ORF">EAH_00036260</name>
</gene>
<feature type="compositionally biased region" description="Basic and acidic residues" evidence="1">
    <location>
        <begin position="1"/>
        <end position="14"/>
    </location>
</feature>
<reference evidence="2" key="1">
    <citation type="submission" date="2013-10" db="EMBL/GenBank/DDBJ databases">
        <title>Genomic analysis of the causative agents of coccidiosis in chickens.</title>
        <authorList>
            <person name="Reid A.J."/>
            <person name="Blake D."/>
            <person name="Billington K."/>
            <person name="Browne H."/>
            <person name="Dunn M."/>
            <person name="Hung S."/>
            <person name="Kawahara F."/>
            <person name="Miranda-Saavedra D."/>
            <person name="Mourier T."/>
            <person name="Nagra H."/>
            <person name="Otto T.D."/>
            <person name="Rawlings N."/>
            <person name="Sanchez A."/>
            <person name="Sanders M."/>
            <person name="Subramaniam C."/>
            <person name="Tay Y."/>
            <person name="Dear P."/>
            <person name="Doerig C."/>
            <person name="Gruber A."/>
            <person name="Parkinson J."/>
            <person name="Shirley M."/>
            <person name="Wan K.L."/>
            <person name="Berriman M."/>
            <person name="Tomley F."/>
            <person name="Pain A."/>
        </authorList>
    </citation>
    <scope>NUCLEOTIDE SEQUENCE</scope>
    <source>
        <strain evidence="2">Houghton</strain>
    </source>
</reference>
<keyword evidence="3" id="KW-1185">Reference proteome</keyword>
<dbReference type="OMA" id="RKHYAVF"/>
<feature type="compositionally biased region" description="Polar residues" evidence="1">
    <location>
        <begin position="474"/>
        <end position="488"/>
    </location>
</feature>
<organism evidence="2 3">
    <name type="scientific">Eimeria acervulina</name>
    <name type="common">Coccidian parasite</name>
    <dbReference type="NCBI Taxonomy" id="5801"/>
    <lineage>
        <taxon>Eukaryota</taxon>
        <taxon>Sar</taxon>
        <taxon>Alveolata</taxon>
        <taxon>Apicomplexa</taxon>
        <taxon>Conoidasida</taxon>
        <taxon>Coccidia</taxon>
        <taxon>Eucoccidiorida</taxon>
        <taxon>Eimeriorina</taxon>
        <taxon>Eimeriidae</taxon>
        <taxon>Eimeria</taxon>
    </lineage>
</organism>
<accession>U6GT49</accession>
<feature type="compositionally biased region" description="Polar residues" evidence="1">
    <location>
        <begin position="562"/>
        <end position="581"/>
    </location>
</feature>
<feature type="region of interest" description="Disordered" evidence="1">
    <location>
        <begin position="385"/>
        <end position="581"/>
    </location>
</feature>
<name>U6GT49_EIMAC</name>
<dbReference type="AlphaFoldDB" id="U6GT49"/>
<evidence type="ECO:0000256" key="1">
    <source>
        <dbReference type="SAM" id="MobiDB-lite"/>
    </source>
</evidence>
<protein>
    <submittedName>
        <fullName evidence="2">Uncharacterized protein</fullName>
    </submittedName>
</protein>
<dbReference type="RefSeq" id="XP_013247522.1">
    <property type="nucleotide sequence ID" value="XM_013392068.1"/>
</dbReference>
<dbReference type="VEuPathDB" id="ToxoDB:EAH_00036260"/>
<dbReference type="Proteomes" id="UP000018050">
    <property type="component" value="Unassembled WGS sequence"/>
</dbReference>
<feature type="region of interest" description="Disordered" evidence="1">
    <location>
        <begin position="1"/>
        <end position="36"/>
    </location>
</feature>
<reference evidence="2" key="2">
    <citation type="submission" date="2013-10" db="EMBL/GenBank/DDBJ databases">
        <authorList>
            <person name="Aslett M."/>
        </authorList>
    </citation>
    <scope>NUCLEOTIDE SEQUENCE</scope>
    <source>
        <strain evidence="2">Houghton</strain>
    </source>
</reference>